<evidence type="ECO:0000256" key="4">
    <source>
        <dbReference type="ARBA" id="ARBA00023015"/>
    </source>
</evidence>
<keyword evidence="2" id="KW-0936">Ethylene signaling pathway</keyword>
<dbReference type="PRINTS" id="PR00367">
    <property type="entry name" value="ETHRSPELEMNT"/>
</dbReference>
<keyword evidence="11" id="KW-1185">Reference proteome</keyword>
<dbReference type="GO" id="GO:0000976">
    <property type="term" value="F:transcription cis-regulatory region binding"/>
    <property type="evidence" value="ECO:0007669"/>
    <property type="project" value="UniProtKB-ARBA"/>
</dbReference>
<accession>A0ABD2XU45</accession>
<organism evidence="10 11">
    <name type="scientific">Cinchona calisaya</name>
    <dbReference type="NCBI Taxonomy" id="153742"/>
    <lineage>
        <taxon>Eukaryota</taxon>
        <taxon>Viridiplantae</taxon>
        <taxon>Streptophyta</taxon>
        <taxon>Embryophyta</taxon>
        <taxon>Tracheophyta</taxon>
        <taxon>Spermatophyta</taxon>
        <taxon>Magnoliopsida</taxon>
        <taxon>eudicotyledons</taxon>
        <taxon>Gunneridae</taxon>
        <taxon>Pentapetalae</taxon>
        <taxon>asterids</taxon>
        <taxon>lamiids</taxon>
        <taxon>Gentianales</taxon>
        <taxon>Rubiaceae</taxon>
        <taxon>Cinchonoideae</taxon>
        <taxon>Cinchoneae</taxon>
        <taxon>Cinchona</taxon>
    </lineage>
</organism>
<dbReference type="GO" id="GO:0009873">
    <property type="term" value="P:ethylene-activated signaling pathway"/>
    <property type="evidence" value="ECO:0007669"/>
    <property type="project" value="UniProtKB-KW"/>
</dbReference>
<dbReference type="GO" id="GO:0006952">
    <property type="term" value="P:defense response"/>
    <property type="evidence" value="ECO:0007669"/>
    <property type="project" value="UniProtKB-KW"/>
</dbReference>
<evidence type="ECO:0000256" key="5">
    <source>
        <dbReference type="ARBA" id="ARBA00023125"/>
    </source>
</evidence>
<dbReference type="Proteomes" id="UP001630127">
    <property type="component" value="Unassembled WGS sequence"/>
</dbReference>
<evidence type="ECO:0000256" key="6">
    <source>
        <dbReference type="ARBA" id="ARBA00023159"/>
    </source>
</evidence>
<gene>
    <name evidence="10" type="ORF">ACH5RR_040287</name>
</gene>
<proteinExistence type="predicted"/>
<keyword evidence="6" id="KW-0010">Activator</keyword>
<dbReference type="SUPFAM" id="SSF54171">
    <property type="entry name" value="DNA-binding domain"/>
    <property type="match status" value="1"/>
</dbReference>
<dbReference type="PROSITE" id="PS51032">
    <property type="entry name" value="AP2_ERF"/>
    <property type="match status" value="1"/>
</dbReference>
<comment type="caution">
    <text evidence="10">The sequence shown here is derived from an EMBL/GenBank/DDBJ whole genome shotgun (WGS) entry which is preliminary data.</text>
</comment>
<evidence type="ECO:0000256" key="7">
    <source>
        <dbReference type="ARBA" id="ARBA00023163"/>
    </source>
</evidence>
<dbReference type="EMBL" id="JBJUIK010000017">
    <property type="protein sequence ID" value="KAL3497555.1"/>
    <property type="molecule type" value="Genomic_DNA"/>
</dbReference>
<comment type="subcellular location">
    <subcellularLocation>
        <location evidence="1">Nucleus</location>
    </subcellularLocation>
</comment>
<dbReference type="GO" id="GO:0005634">
    <property type="term" value="C:nucleus"/>
    <property type="evidence" value="ECO:0007669"/>
    <property type="project" value="UniProtKB-SubCell"/>
</dbReference>
<evidence type="ECO:0000256" key="2">
    <source>
        <dbReference type="ARBA" id="ARBA00022745"/>
    </source>
</evidence>
<dbReference type="InterPro" id="IPR036955">
    <property type="entry name" value="AP2/ERF_dom_sf"/>
</dbReference>
<dbReference type="FunFam" id="3.30.730.10:FF:000001">
    <property type="entry name" value="Ethylene-responsive transcription factor 2"/>
    <property type="match status" value="1"/>
</dbReference>
<dbReference type="InterPro" id="IPR044808">
    <property type="entry name" value="ERF_plant"/>
</dbReference>
<feature type="domain" description="AP2/ERF" evidence="9">
    <location>
        <begin position="201"/>
        <end position="259"/>
    </location>
</feature>
<protein>
    <recommendedName>
        <fullName evidence="9">AP2/ERF domain-containing protein</fullName>
    </recommendedName>
</protein>
<dbReference type="Gene3D" id="3.30.730.10">
    <property type="entry name" value="AP2/ERF domain"/>
    <property type="match status" value="1"/>
</dbReference>
<keyword evidence="8" id="KW-0539">Nucleus</keyword>
<evidence type="ECO:0000256" key="1">
    <source>
        <dbReference type="ARBA" id="ARBA00004123"/>
    </source>
</evidence>
<dbReference type="SMART" id="SM00380">
    <property type="entry name" value="AP2"/>
    <property type="match status" value="1"/>
</dbReference>
<dbReference type="Pfam" id="PF00847">
    <property type="entry name" value="AP2"/>
    <property type="match status" value="1"/>
</dbReference>
<dbReference type="PANTHER" id="PTHR31190:SF499">
    <property type="entry name" value="ETHYLENE-RESPONSIVE TRANSCRIPTION FACTOR ERF105"/>
    <property type="match status" value="1"/>
</dbReference>
<keyword evidence="5" id="KW-0238">DNA-binding</keyword>
<evidence type="ECO:0000259" key="9">
    <source>
        <dbReference type="PROSITE" id="PS51032"/>
    </source>
</evidence>
<evidence type="ECO:0000313" key="11">
    <source>
        <dbReference type="Proteomes" id="UP001630127"/>
    </source>
</evidence>
<keyword evidence="4" id="KW-0805">Transcription regulation</keyword>
<dbReference type="PANTHER" id="PTHR31190">
    <property type="entry name" value="DNA-BINDING DOMAIN"/>
    <property type="match status" value="1"/>
</dbReference>
<keyword evidence="7" id="KW-0804">Transcription</keyword>
<dbReference type="AlphaFoldDB" id="A0ABD2XU45"/>
<reference evidence="10 11" key="1">
    <citation type="submission" date="2024-11" db="EMBL/GenBank/DDBJ databases">
        <title>A near-complete genome assembly of Cinchona calisaya.</title>
        <authorList>
            <person name="Lian D.C."/>
            <person name="Zhao X.W."/>
            <person name="Wei L."/>
        </authorList>
    </citation>
    <scope>NUCLEOTIDE SEQUENCE [LARGE SCALE GENOMIC DNA]</scope>
    <source>
        <tissue evidence="10">Nenye</tissue>
    </source>
</reference>
<dbReference type="InterPro" id="IPR001471">
    <property type="entry name" value="AP2/ERF_dom"/>
</dbReference>
<dbReference type="CDD" id="cd00018">
    <property type="entry name" value="AP2"/>
    <property type="match status" value="1"/>
</dbReference>
<dbReference type="InterPro" id="IPR016177">
    <property type="entry name" value="DNA-bd_dom_sf"/>
</dbReference>
<evidence type="ECO:0000256" key="8">
    <source>
        <dbReference type="ARBA" id="ARBA00023242"/>
    </source>
</evidence>
<evidence type="ECO:0000256" key="3">
    <source>
        <dbReference type="ARBA" id="ARBA00022821"/>
    </source>
</evidence>
<evidence type="ECO:0000313" key="10">
    <source>
        <dbReference type="EMBL" id="KAL3497555.1"/>
    </source>
</evidence>
<sequence>MATYDEVFALEQIKEHLFGEFSPTALFFGSEDLDIVVGKRSSACSSGQSQSQSDSSFASSDCTSYTDYFSSTDESDNKNINFFNHFAQNQIGFERNDSITTPSSTCKVIDFAQIQNSSSNSNWNSVDFSKFEQKPQVIDLTSPKPIKNARDSNPLLKIDLPPVRKFEWIEFNTESTQSKQETEFVSTESTQSKALEIDNRHYRGVRRRPWGKYAAEIRDPKRRGSRVWLGTFDTAIEAAKAYDRAAFKMRGSKAILNFPLEAGKHTSSESRAAGKKRRREAEEEAVKEVKKIQTTSVTTSVKTETESDWPFTPSSWSAAWEQNMDGILNFSPLLRVT</sequence>
<name>A0ABD2XU45_9GENT</name>
<keyword evidence="3" id="KW-0611">Plant defense</keyword>